<evidence type="ECO:0000313" key="2">
    <source>
        <dbReference type="Proteomes" id="UP000281553"/>
    </source>
</evidence>
<protein>
    <submittedName>
        <fullName evidence="1">Uncharacterized protein</fullName>
    </submittedName>
</protein>
<name>A0A3P6TSU0_DIBLA</name>
<gene>
    <name evidence="1" type="ORF">DILT_LOCUS4243</name>
</gene>
<proteinExistence type="predicted"/>
<evidence type="ECO:0000313" key="1">
    <source>
        <dbReference type="EMBL" id="VDK88627.1"/>
    </source>
</evidence>
<reference evidence="1 2" key="1">
    <citation type="submission" date="2018-11" db="EMBL/GenBank/DDBJ databases">
        <authorList>
            <consortium name="Pathogen Informatics"/>
        </authorList>
    </citation>
    <scope>NUCLEOTIDE SEQUENCE [LARGE SCALE GENOMIC DNA]</scope>
</reference>
<dbReference type="OrthoDB" id="75419at2759"/>
<dbReference type="Proteomes" id="UP000281553">
    <property type="component" value="Unassembled WGS sequence"/>
</dbReference>
<organism evidence="1 2">
    <name type="scientific">Dibothriocephalus latus</name>
    <name type="common">Fish tapeworm</name>
    <name type="synonym">Diphyllobothrium latum</name>
    <dbReference type="NCBI Taxonomy" id="60516"/>
    <lineage>
        <taxon>Eukaryota</taxon>
        <taxon>Metazoa</taxon>
        <taxon>Spiralia</taxon>
        <taxon>Lophotrochozoa</taxon>
        <taxon>Platyhelminthes</taxon>
        <taxon>Cestoda</taxon>
        <taxon>Eucestoda</taxon>
        <taxon>Diphyllobothriidea</taxon>
        <taxon>Diphyllobothriidae</taxon>
        <taxon>Dibothriocephalus</taxon>
    </lineage>
</organism>
<sequence>MLTQIQELRSTSSVLFACLHRFSQSSQDEIDEELINDLIGWTFDIVSAPLYHLDPYHSPQCHIPPGLTLLILLLPGHQTGRLVRQCRLEDHLYVAMQLLRLPFSLKYSTLHPALAGLLQPPALDIAWARANSQPAAFIEEPEVELRASLVALCLRTPVW</sequence>
<keyword evidence="2" id="KW-1185">Reference proteome</keyword>
<dbReference type="EMBL" id="UYRU01045111">
    <property type="protein sequence ID" value="VDK88627.1"/>
    <property type="molecule type" value="Genomic_DNA"/>
</dbReference>
<accession>A0A3P6TSU0</accession>
<dbReference type="AlphaFoldDB" id="A0A3P6TSU0"/>